<evidence type="ECO:0000313" key="2">
    <source>
        <dbReference type="EMBL" id="MBD7957900.1"/>
    </source>
</evidence>
<sequence>MPSVTDWISSIGSLVGALTGVGALVVAVLSYRKSTRALAADAQTRGAVASTVDAVEALGLAGGFNTRPGGPGYALRPEEPDREQAEAYEAALQAARRGLGPA</sequence>
<evidence type="ECO:0000313" key="3">
    <source>
        <dbReference type="Proteomes" id="UP000648352"/>
    </source>
</evidence>
<feature type="transmembrane region" description="Helical" evidence="1">
    <location>
        <begin position="6"/>
        <end position="29"/>
    </location>
</feature>
<keyword evidence="3" id="KW-1185">Reference proteome</keyword>
<organism evidence="2 3">
    <name type="scientific">Microbacterium pullorum</name>
    <dbReference type="NCBI Taxonomy" id="2762236"/>
    <lineage>
        <taxon>Bacteria</taxon>
        <taxon>Bacillati</taxon>
        <taxon>Actinomycetota</taxon>
        <taxon>Actinomycetes</taxon>
        <taxon>Micrococcales</taxon>
        <taxon>Microbacteriaceae</taxon>
        <taxon>Microbacterium</taxon>
    </lineage>
</organism>
<dbReference type="Proteomes" id="UP000648352">
    <property type="component" value="Unassembled WGS sequence"/>
</dbReference>
<gene>
    <name evidence="2" type="ORF">H9651_09650</name>
</gene>
<accession>A0ABR8S367</accession>
<dbReference type="RefSeq" id="WP_191719095.1">
    <property type="nucleotide sequence ID" value="NZ_JACSQP010000005.1"/>
</dbReference>
<proteinExistence type="predicted"/>
<comment type="caution">
    <text evidence="2">The sequence shown here is derived from an EMBL/GenBank/DDBJ whole genome shotgun (WGS) entry which is preliminary data.</text>
</comment>
<name>A0ABR8S367_9MICO</name>
<protein>
    <submittedName>
        <fullName evidence="2">Uncharacterized protein</fullName>
    </submittedName>
</protein>
<keyword evidence="1" id="KW-0812">Transmembrane</keyword>
<reference evidence="2 3" key="1">
    <citation type="submission" date="2020-08" db="EMBL/GenBank/DDBJ databases">
        <title>A Genomic Blueprint of the Chicken Gut Microbiome.</title>
        <authorList>
            <person name="Gilroy R."/>
            <person name="Ravi A."/>
            <person name="Getino M."/>
            <person name="Pursley I."/>
            <person name="Horton D.L."/>
            <person name="Alikhan N.-F."/>
            <person name="Baker D."/>
            <person name="Gharbi K."/>
            <person name="Hall N."/>
            <person name="Watson M."/>
            <person name="Adriaenssens E.M."/>
            <person name="Foster-Nyarko E."/>
            <person name="Jarju S."/>
            <person name="Secka A."/>
            <person name="Antonio M."/>
            <person name="Oren A."/>
            <person name="Chaudhuri R."/>
            <person name="La Ragione R.M."/>
            <person name="Hildebrand F."/>
            <person name="Pallen M.J."/>
        </authorList>
    </citation>
    <scope>NUCLEOTIDE SEQUENCE [LARGE SCALE GENOMIC DNA]</scope>
    <source>
        <strain evidence="2 3">Sa4CUA7</strain>
    </source>
</reference>
<evidence type="ECO:0000256" key="1">
    <source>
        <dbReference type="SAM" id="Phobius"/>
    </source>
</evidence>
<keyword evidence="1" id="KW-1133">Transmembrane helix</keyword>
<keyword evidence="1" id="KW-0472">Membrane</keyword>
<dbReference type="EMBL" id="JACSQP010000005">
    <property type="protein sequence ID" value="MBD7957900.1"/>
    <property type="molecule type" value="Genomic_DNA"/>
</dbReference>